<feature type="transmembrane region" description="Helical" evidence="1">
    <location>
        <begin position="6"/>
        <end position="23"/>
    </location>
</feature>
<proteinExistence type="predicted"/>
<geneLocation type="plasmid" evidence="2 3">
    <name>pACP4.4</name>
</geneLocation>
<name>A0A240UJB4_9BURK</name>
<dbReference type="OrthoDB" id="8687918at2"/>
<feature type="transmembrane region" description="Helical" evidence="1">
    <location>
        <begin position="54"/>
        <end position="74"/>
    </location>
</feature>
<organism evidence="2 3">
    <name type="scientific">Acidovorax carolinensis</name>
    <dbReference type="NCBI Taxonomy" id="553814"/>
    <lineage>
        <taxon>Bacteria</taxon>
        <taxon>Pseudomonadati</taxon>
        <taxon>Pseudomonadota</taxon>
        <taxon>Betaproteobacteria</taxon>
        <taxon>Burkholderiales</taxon>
        <taxon>Comamonadaceae</taxon>
        <taxon>Acidovorax</taxon>
    </lineage>
</organism>
<keyword evidence="1" id="KW-0472">Membrane</keyword>
<evidence type="ECO:0000256" key="1">
    <source>
        <dbReference type="SAM" id="Phobius"/>
    </source>
</evidence>
<feature type="transmembrane region" description="Helical" evidence="1">
    <location>
        <begin position="30"/>
        <end position="48"/>
    </location>
</feature>
<keyword evidence="1" id="KW-0812">Transmembrane</keyword>
<dbReference type="EMBL" id="CP021370">
    <property type="protein sequence ID" value="ART61581.1"/>
    <property type="molecule type" value="Genomic_DNA"/>
</dbReference>
<evidence type="ECO:0008006" key="4">
    <source>
        <dbReference type="Google" id="ProtNLM"/>
    </source>
</evidence>
<dbReference type="KEGG" id="acip:CBP36_21710"/>
<dbReference type="KEGG" id="acis:CBP35_21130"/>
<dbReference type="GeneID" id="61391636"/>
<sequence length="86" mass="9455">MDAFYLQWIGCAFGVLGALLLALNNRLSGWGFVSFLASNVCWIGFGVMTDAPGLIFMQVAFTATSLLGIYRWMLAKPGFRARKQEG</sequence>
<keyword evidence="3" id="KW-1185">Reference proteome</keyword>
<evidence type="ECO:0000313" key="2">
    <source>
        <dbReference type="EMBL" id="ART61581.1"/>
    </source>
</evidence>
<keyword evidence="2" id="KW-0614">Plasmid</keyword>
<dbReference type="AlphaFoldDB" id="A0A240UJB4"/>
<evidence type="ECO:0000313" key="3">
    <source>
        <dbReference type="Proteomes" id="UP000194440"/>
    </source>
</evidence>
<accession>A0A240UJB4</accession>
<protein>
    <recommendedName>
        <fullName evidence="4">Nicotinamide riboside transporter PnuC</fullName>
    </recommendedName>
</protein>
<dbReference type="Proteomes" id="UP000194440">
    <property type="component" value="Plasmid pACP4.4"/>
</dbReference>
<reference evidence="2" key="1">
    <citation type="submission" date="2017-05" db="EMBL/GenBank/DDBJ databases">
        <title>Polyphasic characterization of four soil-derived phenanthrene-degrading Acidovorax strains and proposal of Acidovorax phenanthrenivorans sp. nov.</title>
        <authorList>
            <person name="Singleton D."/>
            <person name="Lee J."/>
            <person name="Dickey A.N."/>
            <person name="Stroud A."/>
            <person name="Scholl E.H."/>
            <person name="Wright F.A."/>
            <person name="Aitken M.D."/>
        </authorList>
    </citation>
    <scope>NUCLEOTIDE SEQUENCE</scope>
    <source>
        <strain evidence="2">P4</strain>
        <plasmid evidence="2">pACP4.4</plasmid>
    </source>
</reference>
<keyword evidence="1" id="KW-1133">Transmembrane helix</keyword>
<dbReference type="RefSeq" id="WP_009242137.1">
    <property type="nucleotide sequence ID" value="NZ_CP021365.1"/>
</dbReference>
<gene>
    <name evidence="2" type="ORF">CBP36_21710</name>
</gene>